<proteinExistence type="predicted"/>
<evidence type="ECO:0000256" key="1">
    <source>
        <dbReference type="SAM" id="Phobius"/>
    </source>
</evidence>
<keyword evidence="1" id="KW-0812">Transmembrane</keyword>
<comment type="caution">
    <text evidence="2">The sequence shown here is derived from an EMBL/GenBank/DDBJ whole genome shotgun (WGS) entry which is preliminary data.</text>
</comment>
<name>A0ABD2PSP7_9PLAT</name>
<dbReference type="Proteomes" id="UP001626550">
    <property type="component" value="Unassembled WGS sequence"/>
</dbReference>
<keyword evidence="3" id="KW-1185">Reference proteome</keyword>
<evidence type="ECO:0000313" key="3">
    <source>
        <dbReference type="Proteomes" id="UP001626550"/>
    </source>
</evidence>
<gene>
    <name evidence="2" type="ORF">Ciccas_011083</name>
</gene>
<feature type="transmembrane region" description="Helical" evidence="1">
    <location>
        <begin position="87"/>
        <end position="111"/>
    </location>
</feature>
<keyword evidence="1" id="KW-0472">Membrane</keyword>
<evidence type="ECO:0000313" key="2">
    <source>
        <dbReference type="EMBL" id="KAL3310354.1"/>
    </source>
</evidence>
<organism evidence="2 3">
    <name type="scientific">Cichlidogyrus casuarinus</name>
    <dbReference type="NCBI Taxonomy" id="1844966"/>
    <lineage>
        <taxon>Eukaryota</taxon>
        <taxon>Metazoa</taxon>
        <taxon>Spiralia</taxon>
        <taxon>Lophotrochozoa</taxon>
        <taxon>Platyhelminthes</taxon>
        <taxon>Monogenea</taxon>
        <taxon>Monopisthocotylea</taxon>
        <taxon>Dactylogyridea</taxon>
        <taxon>Ancyrocephalidae</taxon>
        <taxon>Cichlidogyrus</taxon>
    </lineage>
</organism>
<dbReference type="EMBL" id="JBJKFK010003030">
    <property type="protein sequence ID" value="KAL3310354.1"/>
    <property type="molecule type" value="Genomic_DNA"/>
</dbReference>
<dbReference type="AlphaFoldDB" id="A0ABD2PSP7"/>
<sequence length="142" mass="15706">MSFHVDSLHYPLRASAEESNQYLNTVRALADIFMCPVTSYPMGIGLFCEDVDEGLRSGKEVFILATLESEIRALSRLDEDSQVHFSLTYLCLPASLGTLLAYIILMCYGWAHGLATLIVILLNIGLFFGTCPAFISSRFASQ</sequence>
<accession>A0ABD2PSP7</accession>
<reference evidence="2 3" key="1">
    <citation type="submission" date="2024-11" db="EMBL/GenBank/DDBJ databases">
        <title>Adaptive evolution of stress response genes in parasites aligns with host niche diversity.</title>
        <authorList>
            <person name="Hahn C."/>
            <person name="Resl P."/>
        </authorList>
    </citation>
    <scope>NUCLEOTIDE SEQUENCE [LARGE SCALE GENOMIC DNA]</scope>
    <source>
        <strain evidence="2">EGGRZ-B1_66</strain>
        <tissue evidence="2">Body</tissue>
    </source>
</reference>
<protein>
    <submittedName>
        <fullName evidence="2">Uncharacterized protein</fullName>
    </submittedName>
</protein>
<feature type="transmembrane region" description="Helical" evidence="1">
    <location>
        <begin position="117"/>
        <end position="135"/>
    </location>
</feature>
<keyword evidence="1" id="KW-1133">Transmembrane helix</keyword>